<proteinExistence type="predicted"/>
<dbReference type="AlphaFoldDB" id="A0A1L9PJ85"/>
<name>A0A1L9PJ85_ASPVE</name>
<sequence length="424" mass="46655">MSRRRASNSESLASPSVNEAVAYPFTGMQQSHTLPQRRGPIEGPGGRRLTRRVTWRSSTYKLMASLWVLGVLYMVWLIRDIFYLPFSYSSKNAINANAGDDLLAQYVGREECGISSHVLYLPPNSNGGSVLNEPYCQTRASLLSSMSSGGRHGFGAPYTSQSCFYRWYTNAEICEILERFDGVLFVGDDTLANAYAGLNILLRQDLKQGSLKEWEISSSTDTNCQCNSQFTTPACSSSRITSSEELYAEEGKKTQAPYTCSTNTPHAFLSITGSPAPSTAHAQFKSLLARSSEKKQPIAVIQSLSLSTSYSLSTASRSMDEWLTLAKTSARRTPFLWMGPTAPGHQNQPGGNIHASSWQYTQDTTQVAQSKGVDVLGMYNATLQAESWDGLRYGEEVALMQAMMVRSYPTRCSASACMYVCPTR</sequence>
<dbReference type="RefSeq" id="XP_040667267.1">
    <property type="nucleotide sequence ID" value="XM_040806742.1"/>
</dbReference>
<keyword evidence="1" id="KW-0812">Transmembrane</keyword>
<dbReference type="STRING" id="1036611.A0A1L9PJ85"/>
<organism evidence="2 3">
    <name type="scientific">Aspergillus versicolor CBS 583.65</name>
    <dbReference type="NCBI Taxonomy" id="1036611"/>
    <lineage>
        <taxon>Eukaryota</taxon>
        <taxon>Fungi</taxon>
        <taxon>Dikarya</taxon>
        <taxon>Ascomycota</taxon>
        <taxon>Pezizomycotina</taxon>
        <taxon>Eurotiomycetes</taxon>
        <taxon>Eurotiomycetidae</taxon>
        <taxon>Eurotiales</taxon>
        <taxon>Aspergillaceae</taxon>
        <taxon>Aspergillus</taxon>
        <taxon>Aspergillus subgen. Nidulantes</taxon>
    </lineage>
</organism>
<reference evidence="3" key="1">
    <citation type="journal article" date="2017" name="Genome Biol.">
        <title>Comparative genomics reveals high biological diversity and specific adaptations in the industrially and medically important fungal genus Aspergillus.</title>
        <authorList>
            <person name="de Vries R.P."/>
            <person name="Riley R."/>
            <person name="Wiebenga A."/>
            <person name="Aguilar-Osorio G."/>
            <person name="Amillis S."/>
            <person name="Uchima C.A."/>
            <person name="Anderluh G."/>
            <person name="Asadollahi M."/>
            <person name="Askin M."/>
            <person name="Barry K."/>
            <person name="Battaglia E."/>
            <person name="Bayram O."/>
            <person name="Benocci T."/>
            <person name="Braus-Stromeyer S.A."/>
            <person name="Caldana C."/>
            <person name="Canovas D."/>
            <person name="Cerqueira G.C."/>
            <person name="Chen F."/>
            <person name="Chen W."/>
            <person name="Choi C."/>
            <person name="Clum A."/>
            <person name="Dos Santos R.A."/>
            <person name="Damasio A.R."/>
            <person name="Diallinas G."/>
            <person name="Emri T."/>
            <person name="Fekete E."/>
            <person name="Flipphi M."/>
            <person name="Freyberg S."/>
            <person name="Gallo A."/>
            <person name="Gournas C."/>
            <person name="Habgood R."/>
            <person name="Hainaut M."/>
            <person name="Harispe M.L."/>
            <person name="Henrissat B."/>
            <person name="Hilden K.S."/>
            <person name="Hope R."/>
            <person name="Hossain A."/>
            <person name="Karabika E."/>
            <person name="Karaffa L."/>
            <person name="Karanyi Z."/>
            <person name="Krasevec N."/>
            <person name="Kuo A."/>
            <person name="Kusch H."/>
            <person name="LaButti K."/>
            <person name="Lagendijk E.L."/>
            <person name="Lapidus A."/>
            <person name="Levasseur A."/>
            <person name="Lindquist E."/>
            <person name="Lipzen A."/>
            <person name="Logrieco A.F."/>
            <person name="MacCabe A."/>
            <person name="Maekelae M.R."/>
            <person name="Malavazi I."/>
            <person name="Melin P."/>
            <person name="Meyer V."/>
            <person name="Mielnichuk N."/>
            <person name="Miskei M."/>
            <person name="Molnar A.P."/>
            <person name="Mule G."/>
            <person name="Ngan C.Y."/>
            <person name="Orejas M."/>
            <person name="Orosz E."/>
            <person name="Ouedraogo J.P."/>
            <person name="Overkamp K.M."/>
            <person name="Park H.-S."/>
            <person name="Perrone G."/>
            <person name="Piumi F."/>
            <person name="Punt P.J."/>
            <person name="Ram A.F."/>
            <person name="Ramon A."/>
            <person name="Rauscher S."/>
            <person name="Record E."/>
            <person name="Riano-Pachon D.M."/>
            <person name="Robert V."/>
            <person name="Roehrig J."/>
            <person name="Ruller R."/>
            <person name="Salamov A."/>
            <person name="Salih N.S."/>
            <person name="Samson R.A."/>
            <person name="Sandor E."/>
            <person name="Sanguinetti M."/>
            <person name="Schuetze T."/>
            <person name="Sepcic K."/>
            <person name="Shelest E."/>
            <person name="Sherlock G."/>
            <person name="Sophianopoulou V."/>
            <person name="Squina F.M."/>
            <person name="Sun H."/>
            <person name="Susca A."/>
            <person name="Todd R.B."/>
            <person name="Tsang A."/>
            <person name="Unkles S.E."/>
            <person name="van de Wiele N."/>
            <person name="van Rossen-Uffink D."/>
            <person name="Oliveira J.V."/>
            <person name="Vesth T.C."/>
            <person name="Visser J."/>
            <person name="Yu J.-H."/>
            <person name="Zhou M."/>
            <person name="Andersen M.R."/>
            <person name="Archer D.B."/>
            <person name="Baker S.E."/>
            <person name="Benoit I."/>
            <person name="Brakhage A.A."/>
            <person name="Braus G.H."/>
            <person name="Fischer R."/>
            <person name="Frisvad J.C."/>
            <person name="Goldman G.H."/>
            <person name="Houbraken J."/>
            <person name="Oakley B."/>
            <person name="Pocsi I."/>
            <person name="Scazzocchio C."/>
            <person name="Seiboth B."/>
            <person name="vanKuyk P.A."/>
            <person name="Wortman J."/>
            <person name="Dyer P.S."/>
            <person name="Grigoriev I.V."/>
        </authorList>
    </citation>
    <scope>NUCLEOTIDE SEQUENCE [LARGE SCALE GENOMIC DNA]</scope>
    <source>
        <strain evidence="3">CBS 583.65</strain>
    </source>
</reference>
<dbReference type="OrthoDB" id="5373426at2759"/>
<keyword evidence="1" id="KW-0472">Membrane</keyword>
<feature type="transmembrane region" description="Helical" evidence="1">
    <location>
        <begin position="58"/>
        <end position="78"/>
    </location>
</feature>
<dbReference type="EMBL" id="KV878128">
    <property type="protein sequence ID" value="OJJ01505.1"/>
    <property type="molecule type" value="Genomic_DNA"/>
</dbReference>
<protein>
    <submittedName>
        <fullName evidence="2">Uncharacterized protein</fullName>
    </submittedName>
</protein>
<dbReference type="VEuPathDB" id="FungiDB:ASPVEDRAFT_130633"/>
<gene>
    <name evidence="2" type="ORF">ASPVEDRAFT_130633</name>
</gene>
<keyword evidence="1" id="KW-1133">Transmembrane helix</keyword>
<accession>A0A1L9PJ85</accession>
<dbReference type="Proteomes" id="UP000184073">
    <property type="component" value="Unassembled WGS sequence"/>
</dbReference>
<keyword evidence="3" id="KW-1185">Reference proteome</keyword>
<evidence type="ECO:0000313" key="2">
    <source>
        <dbReference type="EMBL" id="OJJ01505.1"/>
    </source>
</evidence>
<evidence type="ECO:0000256" key="1">
    <source>
        <dbReference type="SAM" id="Phobius"/>
    </source>
</evidence>
<dbReference type="GeneID" id="63722253"/>
<evidence type="ECO:0000313" key="3">
    <source>
        <dbReference type="Proteomes" id="UP000184073"/>
    </source>
</evidence>